<feature type="domain" description="Reverse transcriptase Ty1/copia-type" evidence="1">
    <location>
        <begin position="2"/>
        <end position="187"/>
    </location>
</feature>
<dbReference type="SUPFAM" id="SSF56672">
    <property type="entry name" value="DNA/RNA polymerases"/>
    <property type="match status" value="1"/>
</dbReference>
<dbReference type="AlphaFoldDB" id="A0A5N6PS87"/>
<proteinExistence type="predicted"/>
<dbReference type="InterPro" id="IPR013103">
    <property type="entry name" value="RVT_2"/>
</dbReference>
<dbReference type="PANTHER" id="PTHR11439">
    <property type="entry name" value="GAG-POL-RELATED RETROTRANSPOSON"/>
    <property type="match status" value="1"/>
</dbReference>
<sequence length="405" mass="45987">MARFETIRLILSLAAQSGWVVYQFDVKSAFLNGVLEEEVYVEQPLGFIVKGSEEKVYRLHKALYGLKQAPRAWYSRIDGYLVSHGYNRSMNEPTMYTKEGKGTDFIVICVYVDDIIYTGSSQVLIEEFKKTMVDEFDMTYIGKLQYFLGLEVDQKGNGIFLSQRKYAIDLLKKFCILTCKAAVTPMNANDKFVLEDGSDLMDEYRYRSLVGGLMYLTHTRPDIGFAVGIISRFMHKPTVLHFGAAKRILRYIAGSVGYDLWYEMKNASVFFIGSGVVSWSSKKQAVVALSTTEAEYVSAAAGACQTVLLRKMLQKLKIDQKEPTTIWCDNRSAVFMINNQAFHSRTKHISIKFHYNRSLLDSGEIQVKSCDTKGQVADIFTKALGAEKFLFFRTQLGLCDRETLN</sequence>
<organism evidence="2 3">
    <name type="scientific">Mikania micrantha</name>
    <name type="common">bitter vine</name>
    <dbReference type="NCBI Taxonomy" id="192012"/>
    <lineage>
        <taxon>Eukaryota</taxon>
        <taxon>Viridiplantae</taxon>
        <taxon>Streptophyta</taxon>
        <taxon>Embryophyta</taxon>
        <taxon>Tracheophyta</taxon>
        <taxon>Spermatophyta</taxon>
        <taxon>Magnoliopsida</taxon>
        <taxon>eudicotyledons</taxon>
        <taxon>Gunneridae</taxon>
        <taxon>Pentapetalae</taxon>
        <taxon>asterids</taxon>
        <taxon>campanulids</taxon>
        <taxon>Asterales</taxon>
        <taxon>Asteraceae</taxon>
        <taxon>Asteroideae</taxon>
        <taxon>Heliantheae alliance</taxon>
        <taxon>Eupatorieae</taxon>
        <taxon>Mikania</taxon>
    </lineage>
</organism>
<evidence type="ECO:0000259" key="1">
    <source>
        <dbReference type="Pfam" id="PF07727"/>
    </source>
</evidence>
<gene>
    <name evidence="2" type="ORF">E3N88_06953</name>
</gene>
<evidence type="ECO:0000313" key="3">
    <source>
        <dbReference type="Proteomes" id="UP000326396"/>
    </source>
</evidence>
<protein>
    <recommendedName>
        <fullName evidence="1">Reverse transcriptase Ty1/copia-type domain-containing protein</fullName>
    </recommendedName>
</protein>
<dbReference type="Pfam" id="PF07727">
    <property type="entry name" value="RVT_2"/>
    <property type="match status" value="1"/>
</dbReference>
<dbReference type="CDD" id="cd09272">
    <property type="entry name" value="RNase_HI_RT_Ty1"/>
    <property type="match status" value="1"/>
</dbReference>
<dbReference type="InterPro" id="IPR043502">
    <property type="entry name" value="DNA/RNA_pol_sf"/>
</dbReference>
<evidence type="ECO:0000313" key="2">
    <source>
        <dbReference type="EMBL" id="KAD6796057.1"/>
    </source>
</evidence>
<keyword evidence="3" id="KW-1185">Reference proteome</keyword>
<name>A0A5N6PS87_9ASTR</name>
<reference evidence="2 3" key="1">
    <citation type="submission" date="2019-05" db="EMBL/GenBank/DDBJ databases">
        <title>Mikania micrantha, genome provides insights into the molecular mechanism of rapid growth.</title>
        <authorList>
            <person name="Liu B."/>
        </authorList>
    </citation>
    <scope>NUCLEOTIDE SEQUENCE [LARGE SCALE GENOMIC DNA]</scope>
    <source>
        <strain evidence="2">NLD-2019</strain>
        <tissue evidence="2">Leaf</tissue>
    </source>
</reference>
<comment type="caution">
    <text evidence="2">The sequence shown here is derived from an EMBL/GenBank/DDBJ whole genome shotgun (WGS) entry which is preliminary data.</text>
</comment>
<dbReference type="Proteomes" id="UP000326396">
    <property type="component" value="Linkage Group LG11"/>
</dbReference>
<dbReference type="EMBL" id="SZYD01000003">
    <property type="protein sequence ID" value="KAD6796057.1"/>
    <property type="molecule type" value="Genomic_DNA"/>
</dbReference>
<dbReference type="PANTHER" id="PTHR11439:SF483">
    <property type="entry name" value="PEPTIDE SYNTHASE GLIP-LIKE, PUTATIVE (AFU_ORTHOLOGUE AFUA_3G12920)-RELATED"/>
    <property type="match status" value="1"/>
</dbReference>
<accession>A0A5N6PS87</accession>
<dbReference type="OrthoDB" id="1922643at2759"/>